<dbReference type="InterPro" id="IPR011050">
    <property type="entry name" value="Pectin_lyase_fold/virulence"/>
</dbReference>
<dbReference type="EMBL" id="BARU01038435">
    <property type="protein sequence ID" value="GAH84652.1"/>
    <property type="molecule type" value="Genomic_DNA"/>
</dbReference>
<sequence>MGAVFRWVKYIYEWCKDFAVGGLGYPTEYHVSKDGNDDNNGLSWSKAFLTIQAGLDAVGALGLTKRGVVNVAPGSYTESLNTPLDTVARYGKLVGAGLTEKGEDVVITSAAVGVATITVRARGWRISNLMINCPTAEAGIKLDNTSDDCNASYSEIDHC</sequence>
<accession>X1ISF1</accession>
<feature type="non-terminal residue" evidence="1">
    <location>
        <position position="159"/>
    </location>
</feature>
<evidence type="ECO:0008006" key="2">
    <source>
        <dbReference type="Google" id="ProtNLM"/>
    </source>
</evidence>
<dbReference type="AlphaFoldDB" id="X1ISF1"/>
<gene>
    <name evidence="1" type="ORF">S03H2_59750</name>
</gene>
<protein>
    <recommendedName>
        <fullName evidence="2">DUF1565 domain-containing protein</fullName>
    </recommendedName>
</protein>
<organism evidence="1">
    <name type="scientific">marine sediment metagenome</name>
    <dbReference type="NCBI Taxonomy" id="412755"/>
    <lineage>
        <taxon>unclassified sequences</taxon>
        <taxon>metagenomes</taxon>
        <taxon>ecological metagenomes</taxon>
    </lineage>
</organism>
<evidence type="ECO:0000313" key="1">
    <source>
        <dbReference type="EMBL" id="GAH84652.1"/>
    </source>
</evidence>
<comment type="caution">
    <text evidence="1">The sequence shown here is derived from an EMBL/GenBank/DDBJ whole genome shotgun (WGS) entry which is preliminary data.</text>
</comment>
<name>X1ISF1_9ZZZZ</name>
<dbReference type="Gene3D" id="2.160.20.10">
    <property type="entry name" value="Single-stranded right-handed beta-helix, Pectin lyase-like"/>
    <property type="match status" value="1"/>
</dbReference>
<dbReference type="InterPro" id="IPR012334">
    <property type="entry name" value="Pectin_lyas_fold"/>
</dbReference>
<dbReference type="SUPFAM" id="SSF51126">
    <property type="entry name" value="Pectin lyase-like"/>
    <property type="match status" value="1"/>
</dbReference>
<reference evidence="1" key="1">
    <citation type="journal article" date="2014" name="Front. Microbiol.">
        <title>High frequency of phylogenetically diverse reductive dehalogenase-homologous genes in deep subseafloor sedimentary metagenomes.</title>
        <authorList>
            <person name="Kawai M."/>
            <person name="Futagami T."/>
            <person name="Toyoda A."/>
            <person name="Takaki Y."/>
            <person name="Nishi S."/>
            <person name="Hori S."/>
            <person name="Arai W."/>
            <person name="Tsubouchi T."/>
            <person name="Morono Y."/>
            <person name="Uchiyama I."/>
            <person name="Ito T."/>
            <person name="Fujiyama A."/>
            <person name="Inagaki F."/>
            <person name="Takami H."/>
        </authorList>
    </citation>
    <scope>NUCLEOTIDE SEQUENCE</scope>
    <source>
        <strain evidence="1">Expedition CK06-06</strain>
    </source>
</reference>
<proteinExistence type="predicted"/>